<name>A0A6S7KIT3_PARCT</name>
<accession>A0A6S7KIT3</accession>
<sequence>MWQIKRAREHAKNVGPGTPVEKVHRHRIRLNMAKVDHFVSFIDRPYFYQDTSYGTRKLSFDSGEKIIIPN</sequence>
<evidence type="ECO:0000313" key="2">
    <source>
        <dbReference type="Proteomes" id="UP001152795"/>
    </source>
</evidence>
<reference evidence="1" key="1">
    <citation type="submission" date="2020-04" db="EMBL/GenBank/DDBJ databases">
        <authorList>
            <person name="Alioto T."/>
            <person name="Alioto T."/>
            <person name="Gomez Garrido J."/>
        </authorList>
    </citation>
    <scope>NUCLEOTIDE SEQUENCE</scope>
    <source>
        <strain evidence="1">A484AB</strain>
    </source>
</reference>
<dbReference type="AlphaFoldDB" id="A0A6S7KIT3"/>
<feature type="non-terminal residue" evidence="1">
    <location>
        <position position="70"/>
    </location>
</feature>
<organism evidence="1 2">
    <name type="scientific">Paramuricea clavata</name>
    <name type="common">Red gorgonian</name>
    <name type="synonym">Violescent sea-whip</name>
    <dbReference type="NCBI Taxonomy" id="317549"/>
    <lineage>
        <taxon>Eukaryota</taxon>
        <taxon>Metazoa</taxon>
        <taxon>Cnidaria</taxon>
        <taxon>Anthozoa</taxon>
        <taxon>Octocorallia</taxon>
        <taxon>Malacalcyonacea</taxon>
        <taxon>Plexauridae</taxon>
        <taxon>Paramuricea</taxon>
    </lineage>
</organism>
<gene>
    <name evidence="1" type="ORF">PACLA_8A049057</name>
</gene>
<proteinExistence type="predicted"/>
<protein>
    <submittedName>
        <fullName evidence="1">Uncharacterized protein</fullName>
    </submittedName>
</protein>
<evidence type="ECO:0000313" key="1">
    <source>
        <dbReference type="EMBL" id="CAB4027242.1"/>
    </source>
</evidence>
<dbReference type="EMBL" id="CACRXK020014686">
    <property type="protein sequence ID" value="CAB4027242.1"/>
    <property type="molecule type" value="Genomic_DNA"/>
</dbReference>
<dbReference type="OrthoDB" id="5988824at2759"/>
<comment type="caution">
    <text evidence="1">The sequence shown here is derived from an EMBL/GenBank/DDBJ whole genome shotgun (WGS) entry which is preliminary data.</text>
</comment>
<dbReference type="Proteomes" id="UP001152795">
    <property type="component" value="Unassembled WGS sequence"/>
</dbReference>
<keyword evidence="2" id="KW-1185">Reference proteome</keyword>